<accession>K8ZNS4</accession>
<dbReference type="InterPro" id="IPR008979">
    <property type="entry name" value="Galactose-bd-like_sf"/>
</dbReference>
<keyword evidence="4 6" id="KW-0378">Hydrolase</keyword>
<dbReference type="Pfam" id="PF02836">
    <property type="entry name" value="Glyco_hydro_2_C"/>
    <property type="match status" value="1"/>
</dbReference>
<dbReference type="eggNOG" id="COG3250">
    <property type="taxonomic scope" value="Bacteria"/>
</dbReference>
<evidence type="ECO:0000256" key="5">
    <source>
        <dbReference type="ARBA" id="ARBA00023295"/>
    </source>
</evidence>
<feature type="domain" description="Glycosyl hydrolases family 2 sugar binding" evidence="9">
    <location>
        <begin position="17"/>
        <end position="183"/>
    </location>
</feature>
<dbReference type="InterPro" id="IPR036156">
    <property type="entry name" value="Beta-gal/glucu_dom_sf"/>
</dbReference>
<evidence type="ECO:0000313" key="10">
    <source>
        <dbReference type="EMBL" id="EKU27246.1"/>
    </source>
</evidence>
<dbReference type="NCBIfam" id="NF007538">
    <property type="entry name" value="PRK10150.1"/>
    <property type="match status" value="1"/>
</dbReference>
<sequence>MMKSLLYPQVNCCRKKESLDGLWYFSFDPKKEYASVIKGKEIPKDTWMPVPGSFSDVFMTAEEKNYVGDFWYEREFVVHDFSKEESVFLRFDSATHRAKIYLDGECIGEHEGGFLPFELDITDRVQPGHTYRLSVQLNNELHGDTLPAGMTIEHEDGRKEVKPFFDFFNYSGLQRSVSLLYMPKERIIDFSTSTELRDGIAILHYEMIMNTTNESLSFQAQLYDKKGKNVGSCPQKEGTIEVQSPHLWEVGQGYLYTLVLEVKKEETLIDTYAQKIGLRTFEIKGDTFYLNQHSIYLQGFGKHEDFYLTGRSYQPLVWKKDFEAMKWMGANCFRTSHYPYAEEVYQMADEEGILIIDEVPAVGFTGATMNVLGGHQTTSFFAGKPKLKERHKEAIADMIQRDKNHPSVIAWSLMNEPESTTKEAKEYFTDLFSFARTKDPEHRPCTFTMIMTESYQNSQCYDLCDFISLNRYYGWYIDSGDLKKGMEDLKAELKGWEQAYPHHPIIFTEFGADTLQGNSDVTGGMWSEQYQIQLLKAYTEVFDKTPFVQGELLWNFADFATDPSILRAKGNRKGIFTRERDPKMAAYVMKERWQGKRE</sequence>
<dbReference type="PANTHER" id="PTHR10066:SF67">
    <property type="entry name" value="BETA-GLUCURONIDASE"/>
    <property type="match status" value="1"/>
</dbReference>
<dbReference type="Pfam" id="PF00703">
    <property type="entry name" value="Glyco_hydro_2"/>
    <property type="match status" value="1"/>
</dbReference>
<gene>
    <name evidence="10" type="ORF">C683_0577</name>
</gene>
<dbReference type="GO" id="GO:0004566">
    <property type="term" value="F:beta-glucuronidase activity"/>
    <property type="evidence" value="ECO:0007669"/>
    <property type="project" value="UniProtKB-EC"/>
</dbReference>
<dbReference type="SUPFAM" id="SSF51445">
    <property type="entry name" value="(Trans)glycosidases"/>
    <property type="match status" value="1"/>
</dbReference>
<dbReference type="InterPro" id="IPR006101">
    <property type="entry name" value="Glyco_hydro_2"/>
</dbReference>
<dbReference type="Proteomes" id="UP000016057">
    <property type="component" value="Unassembled WGS sequence"/>
</dbReference>
<evidence type="ECO:0000256" key="3">
    <source>
        <dbReference type="ARBA" id="ARBA00016205"/>
    </source>
</evidence>
<proteinExistence type="inferred from homology"/>
<comment type="caution">
    <text evidence="10">The sequence shown here is derived from an EMBL/GenBank/DDBJ whole genome shotgun (WGS) entry which is preliminary data.</text>
</comment>
<dbReference type="EC" id="3.2.1.31" evidence="2"/>
<dbReference type="InterPro" id="IPR023230">
    <property type="entry name" value="Glyco_hydro_2_CS"/>
</dbReference>
<dbReference type="EMBL" id="AMYT01000017">
    <property type="protein sequence ID" value="EKU27246.1"/>
    <property type="molecule type" value="Genomic_DNA"/>
</dbReference>
<dbReference type="InterPro" id="IPR006103">
    <property type="entry name" value="Glyco_hydro_2_cat"/>
</dbReference>
<dbReference type="PRINTS" id="PR00132">
    <property type="entry name" value="GLHYDRLASE2"/>
</dbReference>
<dbReference type="Gene3D" id="3.20.20.80">
    <property type="entry name" value="Glycosidases"/>
    <property type="match status" value="1"/>
</dbReference>
<dbReference type="InterPro" id="IPR006102">
    <property type="entry name" value="Ig-like_GH2"/>
</dbReference>
<evidence type="ECO:0000259" key="9">
    <source>
        <dbReference type="Pfam" id="PF02837"/>
    </source>
</evidence>
<dbReference type="SUPFAM" id="SSF49785">
    <property type="entry name" value="Galactose-binding domain-like"/>
    <property type="match status" value="1"/>
</dbReference>
<evidence type="ECO:0000259" key="8">
    <source>
        <dbReference type="Pfam" id="PF02836"/>
    </source>
</evidence>
<dbReference type="PROSITE" id="PS00719">
    <property type="entry name" value="GLYCOSYL_HYDROL_F2_1"/>
    <property type="match status" value="1"/>
</dbReference>
<dbReference type="InterPro" id="IPR013783">
    <property type="entry name" value="Ig-like_fold"/>
</dbReference>
<dbReference type="SUPFAM" id="SSF49303">
    <property type="entry name" value="beta-Galactosidase/glucuronidase domain"/>
    <property type="match status" value="1"/>
</dbReference>
<dbReference type="PATRIC" id="fig|1234409.3.peg.527"/>
<comment type="similarity">
    <text evidence="1 6">Belongs to the glycosyl hydrolase 2 family.</text>
</comment>
<dbReference type="GO" id="GO:0005975">
    <property type="term" value="P:carbohydrate metabolic process"/>
    <property type="evidence" value="ECO:0007669"/>
    <property type="project" value="InterPro"/>
</dbReference>
<feature type="domain" description="Glycoside hydrolase family 2 immunoglobulin-like beta-sandwich" evidence="7">
    <location>
        <begin position="186"/>
        <end position="279"/>
    </location>
</feature>
<evidence type="ECO:0000256" key="2">
    <source>
        <dbReference type="ARBA" id="ARBA00012761"/>
    </source>
</evidence>
<dbReference type="Gene3D" id="2.60.120.260">
    <property type="entry name" value="Galactose-binding domain-like"/>
    <property type="match status" value="1"/>
</dbReference>
<evidence type="ECO:0000259" key="7">
    <source>
        <dbReference type="Pfam" id="PF00703"/>
    </source>
</evidence>
<dbReference type="InterPro" id="IPR017853">
    <property type="entry name" value="GH"/>
</dbReference>
<name>K8ZNS4_9ENTE</name>
<evidence type="ECO:0000256" key="1">
    <source>
        <dbReference type="ARBA" id="ARBA00007401"/>
    </source>
</evidence>
<dbReference type="STRING" id="1234409.C683_0577"/>
<evidence type="ECO:0000256" key="4">
    <source>
        <dbReference type="ARBA" id="ARBA00022801"/>
    </source>
</evidence>
<dbReference type="FunFam" id="3.20.20.80:FF:000080">
    <property type="entry name" value="Beta-glucuronidase UidA"/>
    <property type="match status" value="1"/>
</dbReference>
<keyword evidence="11" id="KW-1185">Reference proteome</keyword>
<dbReference type="Gene3D" id="2.60.40.10">
    <property type="entry name" value="Immunoglobulins"/>
    <property type="match status" value="1"/>
</dbReference>
<keyword evidence="5 6" id="KW-0326">Glycosidase</keyword>
<protein>
    <recommendedName>
        <fullName evidence="3">Beta-glucuronidase</fullName>
        <ecNumber evidence="2">3.2.1.31</ecNumber>
    </recommendedName>
</protein>
<dbReference type="Pfam" id="PF02837">
    <property type="entry name" value="Glyco_hydro_2_N"/>
    <property type="match status" value="1"/>
</dbReference>
<evidence type="ECO:0000256" key="6">
    <source>
        <dbReference type="RuleBase" id="RU361154"/>
    </source>
</evidence>
<dbReference type="GO" id="GO:0030246">
    <property type="term" value="F:carbohydrate binding"/>
    <property type="evidence" value="ECO:0007669"/>
    <property type="project" value="TreeGrafter"/>
</dbReference>
<organism evidence="10 11">
    <name type="scientific">Catellicoccus marimammalium M35/04/3</name>
    <dbReference type="NCBI Taxonomy" id="1234409"/>
    <lineage>
        <taxon>Bacteria</taxon>
        <taxon>Bacillati</taxon>
        <taxon>Bacillota</taxon>
        <taxon>Bacilli</taxon>
        <taxon>Lactobacillales</taxon>
        <taxon>Enterococcaceae</taxon>
        <taxon>Catellicoccus</taxon>
    </lineage>
</organism>
<reference evidence="10 11" key="1">
    <citation type="journal article" date="2013" name="Genome Announc.">
        <title>Draft Genome Sequence of Catellicoccus marimammalium, a Novel Species Commonly Found in Gull Feces.</title>
        <authorList>
            <person name="Weigand M.R."/>
            <person name="Ryu H."/>
            <person name="Bozcek L."/>
            <person name="Konstantinidis K.T."/>
            <person name="Santo Domingo J.W."/>
        </authorList>
    </citation>
    <scope>NUCLEOTIDE SEQUENCE [LARGE SCALE GENOMIC DNA]</scope>
    <source>
        <strain evidence="10 11">M35/04/3</strain>
    </source>
</reference>
<dbReference type="AlphaFoldDB" id="K8ZNS4"/>
<dbReference type="PANTHER" id="PTHR10066">
    <property type="entry name" value="BETA-GLUCURONIDASE"/>
    <property type="match status" value="1"/>
</dbReference>
<feature type="domain" description="Glycoside hydrolase family 2 catalytic" evidence="8">
    <location>
        <begin position="282"/>
        <end position="594"/>
    </location>
</feature>
<dbReference type="InterPro" id="IPR006104">
    <property type="entry name" value="Glyco_hydro_2_N"/>
</dbReference>
<evidence type="ECO:0000313" key="11">
    <source>
        <dbReference type="Proteomes" id="UP000016057"/>
    </source>
</evidence>
<dbReference type="GO" id="GO:0019391">
    <property type="term" value="P:glucuronoside catabolic process"/>
    <property type="evidence" value="ECO:0007669"/>
    <property type="project" value="TreeGrafter"/>
</dbReference>